<comment type="caution">
    <text evidence="4">The sequence shown here is derived from an EMBL/GenBank/DDBJ whole genome shotgun (WGS) entry which is preliminary data.</text>
</comment>
<dbReference type="NCBIfam" id="TIGR02025">
    <property type="entry name" value="BchH"/>
    <property type="match status" value="1"/>
</dbReference>
<dbReference type="PANTHER" id="PTHR44119">
    <property type="entry name" value="MAGNESIUM-CHELATASE SUBUNIT CHLH, CHLOROPLASTIC"/>
    <property type="match status" value="1"/>
</dbReference>
<evidence type="ECO:0000259" key="3">
    <source>
        <dbReference type="Pfam" id="PF11965"/>
    </source>
</evidence>
<dbReference type="Proteomes" id="UP000004324">
    <property type="component" value="Unassembled WGS sequence"/>
</dbReference>
<evidence type="ECO:0000313" key="4">
    <source>
        <dbReference type="EMBL" id="EIW16301.1"/>
    </source>
</evidence>
<evidence type="ECO:0000256" key="1">
    <source>
        <dbReference type="ARBA" id="ARBA00010851"/>
    </source>
</evidence>
<sequence length="1245" mass="142314">MKIVILTVSNAALADIVHVLRDINKEFPDALQLSLFYAAKHFHKGEAERICQGIQHADFILLDLMGASREYEELVIEACQEKTCQILPIGGDKEEIRRLLRLGSFSGKDMQNGMQPSARASLDSMVRMSNMAEKLGKMLPVGKLKDIKNYIQIIKYWKNAEEENIRNMLYLIGRDYGKNRDFPKPKDPVGAEDTGIFDPTASQYFSSVAEYRCSSNFDEQKPTIALLFYGHNYPNRTRGCVAAFMEKCKSFANLLPIAFARTTSRDIAKLRDILSVQTEKKIDLVVSFLAFRLGAGPMGGDAESAVQLLEELDVPFMHPFFMSRREMAEWEQSPQGINSTEFLIQMMLPELDGCIETIPIGALASAVYDADLEIRIQELTLIEERANKVVSRIQKWLALRHKPNKEKKVAIICYNYPPGEDNLFGGAFLDTFVSVEKILGMLHREGYQVEPVTEAALRETFTAGKLVNSGRWGEETADVPFIRYPSRTYRQRLGSTKWSDELVRQWGQDPGEIMSEAENLLIPGKIFDHIFVGLQPSRGIHEQPEQFYHDKALLPHHQYIAFYQWLKDEFKADVIIHVGTHGTLEFLQGKECGMSGDCLPDYLLQDLPHVYLYYAGNPAEAMTAKRRSHAVLVSYQSPPFTESELYGDLAELEGFIHQRQEAELLDPSRLPALEKLICSKAKEQNLPCNIEELEHELYRMRRSLIPRGLHVFGQGFSLDEAKDFVNFILRYDRGELPALQRIIAQDEGLDYDQLQEQDQVLILASLDQKSRMIINGYIEKRSISKGLLQDQRVRKSCEAILEFGMAVFKNSRECQEEGGLLKVLAGRYLPARLAGDMVRNPDILPTGYNLYQFDPRLVPSAIAIERGARIAKNTLEQYWKEHGCYPKSTAIILWGLETSRTQGETLGQILYYLGVSVERRKNQFSPSFIIIPQEELEHPRINVVINICGFFRDMFPMLIGELHDVFQAVAELDEKNENNYLKAASYSLYKNLLGEGYSSQEAKELSCARIFGPAEAEYGSKVSKMIELKTWEDEKELGQTYTKNLQHVYSKNYRGKTIEGLFNSHLAAVDIVSQVRSNHEYEVTDLDHYYEYFGGLSKSVETAKGEKVKVYITDTTGEKVQTETVDKSIARGVRTRLLNPKWINGMLEHSYHGAQKINDRFENILGLAATTNQVENWIFSDMYKTYVADPIMRQKMVNNNRWAYFSMLERLMECNKRGYWKPTDEEMKTLRQAFLQVEGDIEEEI</sequence>
<dbReference type="RefSeq" id="WP_007937249.1">
    <property type="nucleotide sequence ID" value="NZ_AKVJ01000066.1"/>
</dbReference>
<dbReference type="GO" id="GO:0015995">
    <property type="term" value="P:chlorophyll biosynthetic process"/>
    <property type="evidence" value="ECO:0007669"/>
    <property type="project" value="InterPro"/>
</dbReference>
<dbReference type="PATRIC" id="fig|1149862.3.peg.3814"/>
<organism evidence="4 5">
    <name type="scientific">Pelosinus fermentans B4</name>
    <dbReference type="NCBI Taxonomy" id="1149862"/>
    <lineage>
        <taxon>Bacteria</taxon>
        <taxon>Bacillati</taxon>
        <taxon>Bacillota</taxon>
        <taxon>Negativicutes</taxon>
        <taxon>Selenomonadales</taxon>
        <taxon>Sporomusaceae</taxon>
        <taxon>Pelosinus</taxon>
    </lineage>
</organism>
<accession>I9L7T2</accession>
<keyword evidence="5" id="KW-1185">Reference proteome</keyword>
<proteinExistence type="inferred from homology"/>
<dbReference type="Pfam" id="PF11965">
    <property type="entry name" value="DUF3479"/>
    <property type="match status" value="1"/>
</dbReference>
<dbReference type="PANTHER" id="PTHR44119:SF4">
    <property type="entry name" value="AEROBIC COBALTOCHELATASE SUBUNIT COBN"/>
    <property type="match status" value="1"/>
</dbReference>
<dbReference type="OrthoDB" id="9757976at2"/>
<evidence type="ECO:0000313" key="5">
    <source>
        <dbReference type="Proteomes" id="UP000004324"/>
    </source>
</evidence>
<dbReference type="InterPro" id="IPR022571">
    <property type="entry name" value="Mg_chelatase_H_N"/>
</dbReference>
<dbReference type="CDD" id="cd10150">
    <property type="entry name" value="CobN_like"/>
    <property type="match status" value="1"/>
</dbReference>
<protein>
    <submittedName>
        <fullName evidence="4">Magnesium chelatase, H subunit</fullName>
    </submittedName>
</protein>
<feature type="domain" description="Magnesium chelatase subunit H N-terminal" evidence="3">
    <location>
        <begin position="2"/>
        <end position="151"/>
    </location>
</feature>
<evidence type="ECO:0000259" key="2">
    <source>
        <dbReference type="Pfam" id="PF02514"/>
    </source>
</evidence>
<name>I9L7T2_9FIRM</name>
<reference evidence="4 5" key="1">
    <citation type="journal article" date="2012" name="J. Bacteriol.">
        <title>Draft Genome Sequences for Two Metal-Reducing Pelosinus fermentans Strains Isolated from a Cr(VI)-Contaminated Site and for Type Strain R7.</title>
        <authorList>
            <person name="Brown S.D."/>
            <person name="Podar M."/>
            <person name="Klingeman D.M."/>
            <person name="Johnson C.M."/>
            <person name="Yang Z.K."/>
            <person name="Utturkar S.M."/>
            <person name="Land M.L."/>
            <person name="Mosher J.J."/>
            <person name="Hurt R.A.Jr."/>
            <person name="Phelps T.J."/>
            <person name="Palumbo A.V."/>
            <person name="Arkin A.P."/>
            <person name="Hazen T.C."/>
            <person name="Elias D.A."/>
        </authorList>
    </citation>
    <scope>NUCLEOTIDE SEQUENCE [LARGE SCALE GENOMIC DNA]</scope>
    <source>
        <strain evidence="4 5">B4</strain>
    </source>
</reference>
<dbReference type="GO" id="GO:0016851">
    <property type="term" value="F:magnesium chelatase activity"/>
    <property type="evidence" value="ECO:0007669"/>
    <property type="project" value="InterPro"/>
</dbReference>
<comment type="similarity">
    <text evidence="1">Belongs to the Mg-chelatase subunit H family.</text>
</comment>
<feature type="domain" description="CobN/magnesium chelatase" evidence="2">
    <location>
        <begin position="155"/>
        <end position="1226"/>
    </location>
</feature>
<dbReference type="InterPro" id="IPR003672">
    <property type="entry name" value="CobN/Mg_chltase"/>
</dbReference>
<dbReference type="EMBL" id="AKVJ01000066">
    <property type="protein sequence ID" value="EIW16301.1"/>
    <property type="molecule type" value="Genomic_DNA"/>
</dbReference>
<dbReference type="InterPro" id="IPR011771">
    <property type="entry name" value="BchH"/>
</dbReference>
<dbReference type="AlphaFoldDB" id="I9L7T2"/>
<gene>
    <name evidence="4" type="ORF">FB4_0812</name>
</gene>
<dbReference type="Pfam" id="PF02514">
    <property type="entry name" value="CobN-Mg_chel"/>
    <property type="match status" value="1"/>
</dbReference>